<dbReference type="InterPro" id="IPR050483">
    <property type="entry name" value="CoA-transferase_III_domain"/>
</dbReference>
<proteinExistence type="predicted"/>
<dbReference type="GO" id="GO:0008410">
    <property type="term" value="F:CoA-transferase activity"/>
    <property type="evidence" value="ECO:0007669"/>
    <property type="project" value="TreeGrafter"/>
</dbReference>
<dbReference type="PANTHER" id="PTHR48207">
    <property type="entry name" value="SUCCINATE--HYDROXYMETHYLGLUTARATE COA-TRANSFERASE"/>
    <property type="match status" value="1"/>
</dbReference>
<sequence>MSGQPDGSKGPLDGLRVIDWTMWQFGPVSTMMLADMGAEVIKVESLDGDHGRSVGRSVGLDSTLPNGASAFFEGLNRQKLGIAVNLKTPEGVEIMYKLAVKSDIFVENFRKGVAERLSLGYE</sequence>
<gene>
    <name evidence="2" type="ORF">METZ01_LOCUS330627</name>
</gene>
<reference evidence="2" key="1">
    <citation type="submission" date="2018-05" db="EMBL/GenBank/DDBJ databases">
        <authorList>
            <person name="Lanie J.A."/>
            <person name="Ng W.-L."/>
            <person name="Kazmierczak K.M."/>
            <person name="Andrzejewski T.M."/>
            <person name="Davidsen T.M."/>
            <person name="Wayne K.J."/>
            <person name="Tettelin H."/>
            <person name="Glass J.I."/>
            <person name="Rusch D."/>
            <person name="Podicherti R."/>
            <person name="Tsui H.-C.T."/>
            <person name="Winkler M.E."/>
        </authorList>
    </citation>
    <scope>NUCLEOTIDE SEQUENCE</scope>
</reference>
<dbReference type="Pfam" id="PF02515">
    <property type="entry name" value="CoA_transf_3"/>
    <property type="match status" value="1"/>
</dbReference>
<protein>
    <recommendedName>
        <fullName evidence="3">CoA transferase</fullName>
    </recommendedName>
</protein>
<accession>A0A382PWM3</accession>
<evidence type="ECO:0008006" key="3">
    <source>
        <dbReference type="Google" id="ProtNLM"/>
    </source>
</evidence>
<organism evidence="2">
    <name type="scientific">marine metagenome</name>
    <dbReference type="NCBI Taxonomy" id="408172"/>
    <lineage>
        <taxon>unclassified sequences</taxon>
        <taxon>metagenomes</taxon>
        <taxon>ecological metagenomes</taxon>
    </lineage>
</organism>
<dbReference type="SUPFAM" id="SSF89796">
    <property type="entry name" value="CoA-transferase family III (CaiB/BaiF)"/>
    <property type="match status" value="1"/>
</dbReference>
<keyword evidence="1" id="KW-0808">Transferase</keyword>
<evidence type="ECO:0000256" key="1">
    <source>
        <dbReference type="ARBA" id="ARBA00022679"/>
    </source>
</evidence>
<dbReference type="EMBL" id="UINC01110335">
    <property type="protein sequence ID" value="SVC77773.1"/>
    <property type="molecule type" value="Genomic_DNA"/>
</dbReference>
<name>A0A382PWM3_9ZZZZ</name>
<dbReference type="PANTHER" id="PTHR48207:SF4">
    <property type="entry name" value="BLL6097 PROTEIN"/>
    <property type="match status" value="1"/>
</dbReference>
<evidence type="ECO:0000313" key="2">
    <source>
        <dbReference type="EMBL" id="SVC77773.1"/>
    </source>
</evidence>
<dbReference type="InterPro" id="IPR003673">
    <property type="entry name" value="CoA-Trfase_fam_III"/>
</dbReference>
<feature type="non-terminal residue" evidence="2">
    <location>
        <position position="122"/>
    </location>
</feature>
<dbReference type="InterPro" id="IPR023606">
    <property type="entry name" value="CoA-Trfase_III_dom_1_sf"/>
</dbReference>
<dbReference type="Gene3D" id="3.40.50.10540">
    <property type="entry name" value="Crotonobetainyl-coa:carnitine coa-transferase, domain 1"/>
    <property type="match status" value="1"/>
</dbReference>
<dbReference type="AlphaFoldDB" id="A0A382PWM3"/>